<keyword evidence="1" id="KW-0472">Membrane</keyword>
<keyword evidence="1" id="KW-0812">Transmembrane</keyword>
<feature type="transmembrane region" description="Helical" evidence="1">
    <location>
        <begin position="77"/>
        <end position="98"/>
    </location>
</feature>
<feature type="transmembrane region" description="Helical" evidence="1">
    <location>
        <begin position="6"/>
        <end position="32"/>
    </location>
</feature>
<proteinExistence type="predicted"/>
<dbReference type="AlphaFoldDB" id="A0A4Q2T0X1"/>
<evidence type="ECO:0000313" key="3">
    <source>
        <dbReference type="Proteomes" id="UP000291101"/>
    </source>
</evidence>
<reference evidence="2 3" key="1">
    <citation type="submission" date="2019-01" db="EMBL/GenBank/DDBJ databases">
        <title>Novel species of Nocardioides.</title>
        <authorList>
            <person name="Liu Q."/>
            <person name="X Y.-H."/>
        </authorList>
    </citation>
    <scope>NUCLEOTIDE SEQUENCE [LARGE SCALE GENOMIC DNA]</scope>
    <source>
        <strain evidence="2 3">HLT2-9</strain>
    </source>
</reference>
<keyword evidence="1" id="KW-1133">Transmembrane helix</keyword>
<comment type="caution">
    <text evidence="2">The sequence shown here is derived from an EMBL/GenBank/DDBJ whole genome shotgun (WGS) entry which is preliminary data.</text>
</comment>
<accession>A0A4Q2T0X1</accession>
<dbReference type="EMBL" id="SDWV01000007">
    <property type="protein sequence ID" value="RYC11521.1"/>
    <property type="molecule type" value="Genomic_DNA"/>
</dbReference>
<organism evidence="2 3">
    <name type="scientific">Nocardioides zhouii</name>
    <dbReference type="NCBI Taxonomy" id="1168729"/>
    <lineage>
        <taxon>Bacteria</taxon>
        <taxon>Bacillati</taxon>
        <taxon>Actinomycetota</taxon>
        <taxon>Actinomycetes</taxon>
        <taxon>Propionibacteriales</taxon>
        <taxon>Nocardioidaceae</taxon>
        <taxon>Nocardioides</taxon>
    </lineage>
</organism>
<evidence type="ECO:0008006" key="4">
    <source>
        <dbReference type="Google" id="ProtNLM"/>
    </source>
</evidence>
<sequence>MSLADPAPWLLLVAGAHLGFQLTVDLVVYPALGDVTHDRWAVAHERHSRRVTPVVAAIYPPLVLLLVWSAVELPTEVGTWVAVAGGLLAVVTTAAVAAPTHGRLSSATADERSALLRRLDRADRVRSLGALVCVVGALVLVA</sequence>
<evidence type="ECO:0000256" key="1">
    <source>
        <dbReference type="SAM" id="Phobius"/>
    </source>
</evidence>
<evidence type="ECO:0000313" key="2">
    <source>
        <dbReference type="EMBL" id="RYC11521.1"/>
    </source>
</evidence>
<gene>
    <name evidence="2" type="ORF">EUA94_09170</name>
</gene>
<dbReference type="OrthoDB" id="3405989at2"/>
<feature type="transmembrane region" description="Helical" evidence="1">
    <location>
        <begin position="53"/>
        <end position="71"/>
    </location>
</feature>
<dbReference type="RefSeq" id="WP_129426561.1">
    <property type="nucleotide sequence ID" value="NZ_SDWV01000007.1"/>
</dbReference>
<keyword evidence="3" id="KW-1185">Reference proteome</keyword>
<dbReference type="Proteomes" id="UP000291101">
    <property type="component" value="Unassembled WGS sequence"/>
</dbReference>
<protein>
    <recommendedName>
        <fullName evidence="4">DUF1772 domain-containing protein</fullName>
    </recommendedName>
</protein>
<name>A0A4Q2T0X1_9ACTN</name>